<accession>A0A4U1MMP9</accession>
<dbReference type="AlphaFoldDB" id="A0A4U1MMP9"/>
<dbReference type="InterPro" id="IPR011576">
    <property type="entry name" value="Pyridox_Oxase_N"/>
</dbReference>
<dbReference type="Pfam" id="PF01243">
    <property type="entry name" value="PNPOx_N"/>
    <property type="match status" value="1"/>
</dbReference>
<name>A0A4U1MMP9_9BACL</name>
<gene>
    <name evidence="2" type="ORF">FBF83_03960</name>
</gene>
<dbReference type="OrthoDB" id="2381603at2"/>
<dbReference type="Gene3D" id="2.30.110.10">
    <property type="entry name" value="Electron Transport, Fmn-binding Protein, Chain A"/>
    <property type="match status" value="1"/>
</dbReference>
<dbReference type="EMBL" id="SWFM01000001">
    <property type="protein sequence ID" value="TKD71966.1"/>
    <property type="molecule type" value="Genomic_DNA"/>
</dbReference>
<protein>
    <recommendedName>
        <fullName evidence="1">Pyridoxamine 5'-phosphate oxidase N-terminal domain-containing protein</fullName>
    </recommendedName>
</protein>
<evidence type="ECO:0000259" key="1">
    <source>
        <dbReference type="Pfam" id="PF01243"/>
    </source>
</evidence>
<comment type="caution">
    <text evidence="2">The sequence shown here is derived from an EMBL/GenBank/DDBJ whole genome shotgun (WGS) entry which is preliminary data.</text>
</comment>
<dbReference type="Proteomes" id="UP000310541">
    <property type="component" value="Unassembled WGS sequence"/>
</dbReference>
<reference evidence="2 3" key="1">
    <citation type="submission" date="2019-04" db="EMBL/GenBank/DDBJ databases">
        <title>Genome sequence of Bacillus hwajinpoensis strain Y2.</title>
        <authorList>
            <person name="Fair J.L."/>
            <person name="Maclea K.S."/>
        </authorList>
    </citation>
    <scope>NUCLEOTIDE SEQUENCE [LARGE SCALE GENOMIC DNA]</scope>
    <source>
        <strain evidence="2 3">Y2</strain>
    </source>
</reference>
<dbReference type="SUPFAM" id="SSF50475">
    <property type="entry name" value="FMN-binding split barrel"/>
    <property type="match status" value="1"/>
</dbReference>
<sequence length="154" mass="17405">MRRLAKKDNMTQLTDELVTFLEGEKLVMLSTIDYENETPNVSAISWVKSVDKGNIRFSVTTNSRTVQNVKHHAGVVLTVIGLETVYSIQGKATILEEAMAGVSLKLAKINVEIDQVMETMFWGAKITTEPKYEKTYNKKKAEELDEEVYKALMN</sequence>
<proteinExistence type="predicted"/>
<evidence type="ECO:0000313" key="3">
    <source>
        <dbReference type="Proteomes" id="UP000310541"/>
    </source>
</evidence>
<organism evidence="2 3">
    <name type="scientific">Guptibacillus hwajinpoensis</name>
    <dbReference type="NCBI Taxonomy" id="208199"/>
    <lineage>
        <taxon>Bacteria</taxon>
        <taxon>Bacillati</taxon>
        <taxon>Bacillota</taxon>
        <taxon>Bacilli</taxon>
        <taxon>Bacillales</taxon>
        <taxon>Guptibacillaceae</taxon>
        <taxon>Guptibacillus</taxon>
    </lineage>
</organism>
<evidence type="ECO:0000313" key="2">
    <source>
        <dbReference type="EMBL" id="TKD71966.1"/>
    </source>
</evidence>
<feature type="domain" description="Pyridoxamine 5'-phosphate oxidase N-terminal" evidence="1">
    <location>
        <begin position="13"/>
        <end position="98"/>
    </location>
</feature>
<dbReference type="InterPro" id="IPR012349">
    <property type="entry name" value="Split_barrel_FMN-bd"/>
</dbReference>
<dbReference type="NCBIfam" id="NF005232">
    <property type="entry name" value="PRK06733.1"/>
    <property type="match status" value="1"/>
</dbReference>